<gene>
    <name evidence="2" type="ORF">TDIS_0946</name>
</gene>
<reference evidence="2 3" key="1">
    <citation type="submission" date="2016-04" db="EMBL/GenBank/DDBJ databases">
        <title>Genome analysis of Thermosulfurimonas dismutans, the first thermophilic sulfur-disproportionating bacterium of the phylum Thermodesulfobacteria.</title>
        <authorList>
            <person name="Mardanov A.V."/>
            <person name="Beletsky A.V."/>
            <person name="Kadnikov V.V."/>
            <person name="Slobodkin A.I."/>
            <person name="Ravin N.V."/>
        </authorList>
    </citation>
    <scope>NUCLEOTIDE SEQUENCE [LARGE SCALE GENOMIC DNA]</scope>
    <source>
        <strain evidence="2 3">S95</strain>
    </source>
</reference>
<dbReference type="RefSeq" id="WP_084270963.1">
    <property type="nucleotide sequence ID" value="NZ_LWLG01000004.1"/>
</dbReference>
<evidence type="ECO:0008006" key="4">
    <source>
        <dbReference type="Google" id="ProtNLM"/>
    </source>
</evidence>
<keyword evidence="1" id="KW-0812">Transmembrane</keyword>
<dbReference type="OrthoDB" id="8866236at2"/>
<evidence type="ECO:0000313" key="3">
    <source>
        <dbReference type="Proteomes" id="UP000078390"/>
    </source>
</evidence>
<keyword evidence="3" id="KW-1185">Reference proteome</keyword>
<proteinExistence type="predicted"/>
<organism evidence="2 3">
    <name type="scientific">Thermosulfurimonas dismutans</name>
    <dbReference type="NCBI Taxonomy" id="999894"/>
    <lineage>
        <taxon>Bacteria</taxon>
        <taxon>Pseudomonadati</taxon>
        <taxon>Thermodesulfobacteriota</taxon>
        <taxon>Thermodesulfobacteria</taxon>
        <taxon>Thermodesulfobacteriales</taxon>
        <taxon>Thermodesulfobacteriaceae</taxon>
        <taxon>Thermosulfurimonas</taxon>
    </lineage>
</organism>
<accession>A0A179D4L2</accession>
<evidence type="ECO:0000256" key="1">
    <source>
        <dbReference type="SAM" id="Phobius"/>
    </source>
</evidence>
<evidence type="ECO:0000313" key="2">
    <source>
        <dbReference type="EMBL" id="OAQ21020.1"/>
    </source>
</evidence>
<dbReference type="EMBL" id="LWLG01000004">
    <property type="protein sequence ID" value="OAQ21020.1"/>
    <property type="molecule type" value="Genomic_DNA"/>
</dbReference>
<dbReference type="Proteomes" id="UP000078390">
    <property type="component" value="Unassembled WGS sequence"/>
</dbReference>
<protein>
    <recommendedName>
        <fullName evidence="4">Metal-dependent hydrolase</fullName>
    </recommendedName>
</protein>
<sequence length="198" mass="21796">MTWPSHILMGIALAKGFDLSLPWCVAGSLFPDLAEMLARRIVVRGKAVFVGLPQIAHRTYTHSLLFAGLCLLAGWGIFPIRSFFAGVLFGHLLLDALTVMGVPVVDGRHRRVTLFGGKIRTGSLAELVAVLALAFTTYAVAPAVKVGGLEDLYQQGVIDRYEYEKRKKALFDLLLWRHSGPPPSRHLPPSVERLLEEP</sequence>
<name>A0A179D4L2_9BACT</name>
<dbReference type="AlphaFoldDB" id="A0A179D4L2"/>
<dbReference type="InterPro" id="IPR007404">
    <property type="entry name" value="YdjM-like"/>
</dbReference>
<feature type="transmembrane region" description="Helical" evidence="1">
    <location>
        <begin position="84"/>
        <end position="104"/>
    </location>
</feature>
<comment type="caution">
    <text evidence="2">The sequence shown here is derived from an EMBL/GenBank/DDBJ whole genome shotgun (WGS) entry which is preliminary data.</text>
</comment>
<keyword evidence="1" id="KW-1133">Transmembrane helix</keyword>
<feature type="transmembrane region" description="Helical" evidence="1">
    <location>
        <begin position="124"/>
        <end position="144"/>
    </location>
</feature>
<dbReference type="STRING" id="999894.TDIS_0946"/>
<dbReference type="Pfam" id="PF04307">
    <property type="entry name" value="YdjM"/>
    <property type="match status" value="1"/>
</dbReference>
<feature type="transmembrane region" description="Helical" evidence="1">
    <location>
        <begin position="59"/>
        <end position="78"/>
    </location>
</feature>
<keyword evidence="1" id="KW-0472">Membrane</keyword>